<protein>
    <submittedName>
        <fullName evidence="1">Uncharacterized protein</fullName>
    </submittedName>
</protein>
<dbReference type="GeneID" id="66114731"/>
<gene>
    <name evidence="1" type="ORF">KQ657_001357</name>
</gene>
<dbReference type="GO" id="GO:0005743">
    <property type="term" value="C:mitochondrial inner membrane"/>
    <property type="evidence" value="ECO:0007669"/>
    <property type="project" value="InterPro"/>
</dbReference>
<comment type="caution">
    <text evidence="1">The sequence shown here is derived from an EMBL/GenBank/DDBJ whole genome shotgun (WGS) entry which is preliminary data.</text>
</comment>
<name>A0A9P7V7Z8_9ASCO</name>
<dbReference type="RefSeq" id="XP_043048450.1">
    <property type="nucleotide sequence ID" value="XM_043192155.1"/>
</dbReference>
<evidence type="ECO:0000313" key="2">
    <source>
        <dbReference type="Proteomes" id="UP000790833"/>
    </source>
</evidence>
<dbReference type="InterPro" id="IPR024621">
    <property type="entry name" value="Mba1"/>
</dbReference>
<dbReference type="Proteomes" id="UP000790833">
    <property type="component" value="Unassembled WGS sequence"/>
</dbReference>
<accession>A0A9P7V7Z8</accession>
<reference evidence="1" key="1">
    <citation type="submission" date="2021-03" db="EMBL/GenBank/DDBJ databases">
        <authorList>
            <person name="Palmer J.M."/>
        </authorList>
    </citation>
    <scope>NUCLEOTIDE SEQUENCE</scope>
    <source>
        <strain evidence="1">ARV_011</strain>
    </source>
</reference>
<dbReference type="Gene3D" id="3.10.450.240">
    <property type="match status" value="1"/>
</dbReference>
<proteinExistence type="predicted"/>
<evidence type="ECO:0000313" key="1">
    <source>
        <dbReference type="EMBL" id="KAG7192900.1"/>
    </source>
</evidence>
<dbReference type="Pfam" id="PF07961">
    <property type="entry name" value="MBA1"/>
    <property type="match status" value="1"/>
</dbReference>
<dbReference type="GO" id="GO:0032979">
    <property type="term" value="P:protein insertion into mitochondrial inner membrane from matrix"/>
    <property type="evidence" value="ECO:0007669"/>
    <property type="project" value="InterPro"/>
</dbReference>
<dbReference type="AlphaFoldDB" id="A0A9P7V7Z8"/>
<dbReference type="OrthoDB" id="19619at2759"/>
<sequence length="273" mass="30897">MLKIGLKPVGMRLAQTRPRLSAIRLASSKASNQNEQVADVSKMPLKTVPVLAKFYVPPELLKAPILKWFGLIRRRMFLFLVNTMQVRRFKSETKLKVTFNDWKEEAIEKFVKTNKVFANACNAPLEKRAGIIEDGLRFTCGQFMEGILKSRVARFPVNYKLKWELVDVMTNPKVEGFYVIPDTNDASALIQLVVNVTTKQKVTVQKPGNQLEEKETISNDHLVYGIDPFSKEMYFIGKLFPSGLDEGVHPDPDGSVADQLAFSKKAADIFRSE</sequence>
<dbReference type="EMBL" id="JAHMUF010000015">
    <property type="protein sequence ID" value="KAG7192900.1"/>
    <property type="molecule type" value="Genomic_DNA"/>
</dbReference>
<organism evidence="1 2">
    <name type="scientific">Scheffersomyces spartinae</name>
    <dbReference type="NCBI Taxonomy" id="45513"/>
    <lineage>
        <taxon>Eukaryota</taxon>
        <taxon>Fungi</taxon>
        <taxon>Dikarya</taxon>
        <taxon>Ascomycota</taxon>
        <taxon>Saccharomycotina</taxon>
        <taxon>Pichiomycetes</taxon>
        <taxon>Debaryomycetaceae</taxon>
        <taxon>Scheffersomyces</taxon>
    </lineage>
</organism>
<keyword evidence="2" id="KW-1185">Reference proteome</keyword>